<dbReference type="Proteomes" id="UP000018888">
    <property type="component" value="Unassembled WGS sequence"/>
</dbReference>
<dbReference type="EMBL" id="AUPC02000067">
    <property type="protein sequence ID" value="POG74867.1"/>
    <property type="molecule type" value="Genomic_DNA"/>
</dbReference>
<proteinExistence type="predicted"/>
<reference evidence="1 2" key="2">
    <citation type="journal article" date="2018" name="New Phytol.">
        <title>High intraspecific genome diversity in the model arbuscular mycorrhizal symbiont Rhizophagus irregularis.</title>
        <authorList>
            <person name="Chen E.C.H."/>
            <person name="Morin E."/>
            <person name="Beaudet D."/>
            <person name="Noel J."/>
            <person name="Yildirir G."/>
            <person name="Ndikumana S."/>
            <person name="Charron P."/>
            <person name="St-Onge C."/>
            <person name="Giorgi J."/>
            <person name="Kruger M."/>
            <person name="Marton T."/>
            <person name="Ropars J."/>
            <person name="Grigoriev I.V."/>
            <person name="Hainaut M."/>
            <person name="Henrissat B."/>
            <person name="Roux C."/>
            <person name="Martin F."/>
            <person name="Corradi N."/>
        </authorList>
    </citation>
    <scope>NUCLEOTIDE SEQUENCE [LARGE SCALE GENOMIC DNA]</scope>
    <source>
        <strain evidence="1 2">DAOM 197198</strain>
    </source>
</reference>
<comment type="caution">
    <text evidence="1">The sequence shown here is derived from an EMBL/GenBank/DDBJ whole genome shotgun (WGS) entry which is preliminary data.</text>
</comment>
<dbReference type="AlphaFoldDB" id="A0A2H5SJZ3"/>
<keyword evidence="2" id="KW-1185">Reference proteome</keyword>
<gene>
    <name evidence="1" type="ORF">GLOIN_2v1572223</name>
</gene>
<evidence type="ECO:0000313" key="2">
    <source>
        <dbReference type="Proteomes" id="UP000018888"/>
    </source>
</evidence>
<evidence type="ECO:0000313" key="1">
    <source>
        <dbReference type="EMBL" id="POG74867.1"/>
    </source>
</evidence>
<sequence length="105" mass="12312">MISNHKILKSKAENRIDVKPIEESMNFKISFMPRKAIGICNPKEYSKKSNLSSWRENLRVSFSCLSSSRETVKNKLNMEMIHSITSKCLESFILSYSRDYICMYF</sequence>
<organism evidence="1 2">
    <name type="scientific">Rhizophagus irregularis (strain DAOM 181602 / DAOM 197198 / MUCL 43194)</name>
    <name type="common">Arbuscular mycorrhizal fungus</name>
    <name type="synonym">Glomus intraradices</name>
    <dbReference type="NCBI Taxonomy" id="747089"/>
    <lineage>
        <taxon>Eukaryota</taxon>
        <taxon>Fungi</taxon>
        <taxon>Fungi incertae sedis</taxon>
        <taxon>Mucoromycota</taxon>
        <taxon>Glomeromycotina</taxon>
        <taxon>Glomeromycetes</taxon>
        <taxon>Glomerales</taxon>
        <taxon>Glomeraceae</taxon>
        <taxon>Rhizophagus</taxon>
    </lineage>
</organism>
<name>A0A2H5SJZ3_RHIID</name>
<reference evidence="1 2" key="1">
    <citation type="journal article" date="2013" name="Proc. Natl. Acad. Sci. U.S.A.">
        <title>Genome of an arbuscular mycorrhizal fungus provides insight into the oldest plant symbiosis.</title>
        <authorList>
            <person name="Tisserant E."/>
            <person name="Malbreil M."/>
            <person name="Kuo A."/>
            <person name="Kohler A."/>
            <person name="Symeonidi A."/>
            <person name="Balestrini R."/>
            <person name="Charron P."/>
            <person name="Duensing N."/>
            <person name="Frei Dit Frey N."/>
            <person name="Gianinazzi-Pearson V."/>
            <person name="Gilbert L.B."/>
            <person name="Handa Y."/>
            <person name="Herr J.R."/>
            <person name="Hijri M."/>
            <person name="Koul R."/>
            <person name="Kawaguchi M."/>
            <person name="Krajinski F."/>
            <person name="Lammers P.J."/>
            <person name="Masclaux F.G."/>
            <person name="Murat C."/>
            <person name="Morin E."/>
            <person name="Ndikumana S."/>
            <person name="Pagni M."/>
            <person name="Petitpierre D."/>
            <person name="Requena N."/>
            <person name="Rosikiewicz P."/>
            <person name="Riley R."/>
            <person name="Saito K."/>
            <person name="San Clemente H."/>
            <person name="Shapiro H."/>
            <person name="van Tuinen D."/>
            <person name="Becard G."/>
            <person name="Bonfante P."/>
            <person name="Paszkowski U."/>
            <person name="Shachar-Hill Y.Y."/>
            <person name="Tuskan G.A."/>
            <person name="Young P.W."/>
            <person name="Sanders I.R."/>
            <person name="Henrissat B."/>
            <person name="Rensing S.A."/>
            <person name="Grigoriev I.V."/>
            <person name="Corradi N."/>
            <person name="Roux C."/>
            <person name="Martin F."/>
        </authorList>
    </citation>
    <scope>NUCLEOTIDE SEQUENCE [LARGE SCALE GENOMIC DNA]</scope>
    <source>
        <strain evidence="1 2">DAOM 197198</strain>
    </source>
</reference>
<accession>A0A2H5SJZ3</accession>
<protein>
    <submittedName>
        <fullName evidence="1">Uncharacterized protein</fullName>
    </submittedName>
</protein>